<sequence length="322" mass="35414">MSSFRTSVSVSPSSPSAILLASLPTPDLANIVALIFQHRSSLRGVHNALGELRDLADDLNHAAAELYQTCVLTPSDDHEWALDAVLDDVKDLERNFVQDNSLLDNDDSEFAARKELCPATGNVPDRCAGCTGTAPWATVTSTVFEESLRAAIEEEEERRHVFAKLPSPVLVSNASRKWRRAVEDEDGQEDFWSPGSINDLVTARERYVREVREALVRQIRTKDKERGEMDLISIMATRTVLSFSTSLANAPWAPEAMSVREVEKPYFSPPPSSPVKSVRELSFFDTKSAVLIQTLPFLCVVVTSLAALSSVRGISLLVLGLS</sequence>
<gene>
    <name evidence="1" type="ORF">N0V93_009583</name>
</gene>
<dbReference type="EMBL" id="JAPEVB010000006">
    <property type="protein sequence ID" value="KAJ4386685.1"/>
    <property type="molecule type" value="Genomic_DNA"/>
</dbReference>
<comment type="caution">
    <text evidence="1">The sequence shown here is derived from an EMBL/GenBank/DDBJ whole genome shotgun (WGS) entry which is preliminary data.</text>
</comment>
<proteinExistence type="predicted"/>
<organism evidence="1 2">
    <name type="scientific">Gnomoniopsis smithogilvyi</name>
    <dbReference type="NCBI Taxonomy" id="1191159"/>
    <lineage>
        <taxon>Eukaryota</taxon>
        <taxon>Fungi</taxon>
        <taxon>Dikarya</taxon>
        <taxon>Ascomycota</taxon>
        <taxon>Pezizomycotina</taxon>
        <taxon>Sordariomycetes</taxon>
        <taxon>Sordariomycetidae</taxon>
        <taxon>Diaporthales</taxon>
        <taxon>Gnomoniaceae</taxon>
        <taxon>Gnomoniopsis</taxon>
    </lineage>
</organism>
<keyword evidence="2" id="KW-1185">Reference proteome</keyword>
<dbReference type="Proteomes" id="UP001140453">
    <property type="component" value="Unassembled WGS sequence"/>
</dbReference>
<dbReference type="AlphaFoldDB" id="A0A9W8YJW4"/>
<evidence type="ECO:0000313" key="1">
    <source>
        <dbReference type="EMBL" id="KAJ4386685.1"/>
    </source>
</evidence>
<accession>A0A9W8YJW4</accession>
<name>A0A9W8YJW4_9PEZI</name>
<dbReference type="OrthoDB" id="10551776at2759"/>
<protein>
    <submittedName>
        <fullName evidence="1">Uncharacterized protein</fullName>
    </submittedName>
</protein>
<reference evidence="1" key="1">
    <citation type="submission" date="2022-10" db="EMBL/GenBank/DDBJ databases">
        <title>Tapping the CABI collections for fungal endophytes: first genome assemblies for Collariella, Neodidymelliopsis, Ascochyta clinopodiicola, Didymella pomorum, Didymosphaeria variabile, Neocosmospora piperis and Neocucurbitaria cava.</title>
        <authorList>
            <person name="Hill R."/>
        </authorList>
    </citation>
    <scope>NUCLEOTIDE SEQUENCE</scope>
    <source>
        <strain evidence="1">IMI 355082</strain>
    </source>
</reference>
<evidence type="ECO:0000313" key="2">
    <source>
        <dbReference type="Proteomes" id="UP001140453"/>
    </source>
</evidence>